<dbReference type="AlphaFoldDB" id="A0A5C6YWD7"/>
<gene>
    <name evidence="2" type="ORF">ESU54_15660</name>
</gene>
<name>A0A5C6YWD7_9FLAO</name>
<evidence type="ECO:0000313" key="2">
    <source>
        <dbReference type="EMBL" id="TXD71701.1"/>
    </source>
</evidence>
<keyword evidence="1" id="KW-0732">Signal</keyword>
<dbReference type="RefSeq" id="WP_111845391.1">
    <property type="nucleotide sequence ID" value="NZ_UEGI01000017.1"/>
</dbReference>
<keyword evidence="3" id="KW-1185">Reference proteome</keyword>
<feature type="chain" id="PRO_5022669613" description="Lipocalin-like domain-containing protein" evidence="1">
    <location>
        <begin position="21"/>
        <end position="143"/>
    </location>
</feature>
<dbReference type="Proteomes" id="UP000321497">
    <property type="component" value="Unassembled WGS sequence"/>
</dbReference>
<feature type="signal peptide" evidence="1">
    <location>
        <begin position="1"/>
        <end position="20"/>
    </location>
</feature>
<organism evidence="2 3">
    <name type="scientific">Aequorivita antarctica</name>
    <dbReference type="NCBI Taxonomy" id="153266"/>
    <lineage>
        <taxon>Bacteria</taxon>
        <taxon>Pseudomonadati</taxon>
        <taxon>Bacteroidota</taxon>
        <taxon>Flavobacteriia</taxon>
        <taxon>Flavobacteriales</taxon>
        <taxon>Flavobacteriaceae</taxon>
        <taxon>Aequorivita</taxon>
    </lineage>
</organism>
<accession>A0A5C6YWD7</accession>
<protein>
    <recommendedName>
        <fullName evidence="4">Lipocalin-like domain-containing protein</fullName>
    </recommendedName>
</protein>
<dbReference type="PROSITE" id="PS51257">
    <property type="entry name" value="PROKAR_LIPOPROTEIN"/>
    <property type="match status" value="1"/>
</dbReference>
<dbReference type="EMBL" id="VORT01000014">
    <property type="protein sequence ID" value="TXD71701.1"/>
    <property type="molecule type" value="Genomic_DNA"/>
</dbReference>
<proteinExistence type="predicted"/>
<sequence length="143" mass="15732">MKRILILLAIIVFASCSSNDDSGNVNTNEFEPIKTTLPQGEWMVSKLIDGQSDHTTDFESFIFNFSEDGTVAATNDLFTESGTWAYDNSSNSAEKLVLLFSETTPFDEINDDWDIVSVSNSKIELSDVSGGNGDVKLLTFTKL</sequence>
<dbReference type="OrthoDB" id="826659at2"/>
<reference evidence="2 3" key="1">
    <citation type="submission" date="2019-08" db="EMBL/GenBank/DDBJ databases">
        <title>Genome of Aequorivita antarctica SW49 (type strain).</title>
        <authorList>
            <person name="Bowman J.P."/>
        </authorList>
    </citation>
    <scope>NUCLEOTIDE SEQUENCE [LARGE SCALE GENOMIC DNA]</scope>
    <source>
        <strain evidence="2 3">SW49</strain>
    </source>
</reference>
<evidence type="ECO:0000313" key="3">
    <source>
        <dbReference type="Proteomes" id="UP000321497"/>
    </source>
</evidence>
<evidence type="ECO:0008006" key="4">
    <source>
        <dbReference type="Google" id="ProtNLM"/>
    </source>
</evidence>
<comment type="caution">
    <text evidence="2">The sequence shown here is derived from an EMBL/GenBank/DDBJ whole genome shotgun (WGS) entry which is preliminary data.</text>
</comment>
<evidence type="ECO:0000256" key="1">
    <source>
        <dbReference type="SAM" id="SignalP"/>
    </source>
</evidence>